<dbReference type="Proteomes" id="UP000269396">
    <property type="component" value="Unassembled WGS sequence"/>
</dbReference>
<evidence type="ECO:0000256" key="1">
    <source>
        <dbReference type="SAM" id="MobiDB-lite"/>
    </source>
</evidence>
<organism evidence="2 3">
    <name type="scientific">Schistosoma mattheei</name>
    <dbReference type="NCBI Taxonomy" id="31246"/>
    <lineage>
        <taxon>Eukaryota</taxon>
        <taxon>Metazoa</taxon>
        <taxon>Spiralia</taxon>
        <taxon>Lophotrochozoa</taxon>
        <taxon>Platyhelminthes</taxon>
        <taxon>Trematoda</taxon>
        <taxon>Digenea</taxon>
        <taxon>Strigeidida</taxon>
        <taxon>Schistosomatoidea</taxon>
        <taxon>Schistosomatidae</taxon>
        <taxon>Schistosoma</taxon>
    </lineage>
</organism>
<evidence type="ECO:0000313" key="2">
    <source>
        <dbReference type="EMBL" id="VDP89126.1"/>
    </source>
</evidence>
<evidence type="ECO:0000313" key="3">
    <source>
        <dbReference type="Proteomes" id="UP000269396"/>
    </source>
</evidence>
<dbReference type="EMBL" id="UZAL01056153">
    <property type="protein sequence ID" value="VDP89126.1"/>
    <property type="molecule type" value="Genomic_DNA"/>
</dbReference>
<name>A0A183Q8J3_9TREM</name>
<reference evidence="2 3" key="1">
    <citation type="submission" date="2018-11" db="EMBL/GenBank/DDBJ databases">
        <authorList>
            <consortium name="Pathogen Informatics"/>
        </authorList>
    </citation>
    <scope>NUCLEOTIDE SEQUENCE [LARGE SCALE GENOMIC DNA]</scope>
    <source>
        <strain>Denwood</strain>
        <strain evidence="3">Zambia</strain>
    </source>
</reference>
<dbReference type="AlphaFoldDB" id="A0A183Q8J3"/>
<protein>
    <submittedName>
        <fullName evidence="2">Uncharacterized protein</fullName>
    </submittedName>
</protein>
<accession>A0A183Q8J3</accession>
<keyword evidence="3" id="KW-1185">Reference proteome</keyword>
<gene>
    <name evidence="2" type="ORF">SMTD_LOCUS22930</name>
</gene>
<proteinExistence type="predicted"/>
<feature type="region of interest" description="Disordered" evidence="1">
    <location>
        <begin position="66"/>
        <end position="86"/>
    </location>
</feature>
<feature type="compositionally biased region" description="Basic and acidic residues" evidence="1">
    <location>
        <begin position="73"/>
        <end position="86"/>
    </location>
</feature>
<sequence length="86" mass="10177">MNIWNSKQLSVNQYQNLYLQYKCQDISTVWSGKLENYGSHHPKDTSVYQQLSTQNASDPFTRYYQQQPTMGENKPDYSGRTQEEFL</sequence>